<evidence type="ECO:0000313" key="1">
    <source>
        <dbReference type="EMBL" id="MFM0638046.1"/>
    </source>
</evidence>
<gene>
    <name evidence="1" type="ORF">PQQ63_15195</name>
</gene>
<dbReference type="Proteomes" id="UP001629432">
    <property type="component" value="Unassembled WGS sequence"/>
</dbReference>
<reference evidence="1 2" key="1">
    <citation type="journal article" date="2024" name="Chem. Sci.">
        <title>Discovery of megapolipeptins by genome mining of a Burkholderiales bacteria collection.</title>
        <authorList>
            <person name="Paulo B.S."/>
            <person name="Recchia M.J.J."/>
            <person name="Lee S."/>
            <person name="Fergusson C.H."/>
            <person name="Romanowski S.B."/>
            <person name="Hernandez A."/>
            <person name="Krull N."/>
            <person name="Liu D.Y."/>
            <person name="Cavanagh H."/>
            <person name="Bos A."/>
            <person name="Gray C.A."/>
            <person name="Murphy B.T."/>
            <person name="Linington R.G."/>
            <person name="Eustaquio A.S."/>
        </authorList>
    </citation>
    <scope>NUCLEOTIDE SEQUENCE [LARGE SCALE GENOMIC DNA]</scope>
    <source>
        <strain evidence="1 2">RL17-338-BIC-A</strain>
    </source>
</reference>
<dbReference type="RefSeq" id="WP_408336939.1">
    <property type="nucleotide sequence ID" value="NZ_JAQQCF010000012.1"/>
</dbReference>
<organism evidence="1 2">
    <name type="scientific">Paraburkholderia metrosideri</name>
    <dbReference type="NCBI Taxonomy" id="580937"/>
    <lineage>
        <taxon>Bacteria</taxon>
        <taxon>Pseudomonadati</taxon>
        <taxon>Pseudomonadota</taxon>
        <taxon>Betaproteobacteria</taxon>
        <taxon>Burkholderiales</taxon>
        <taxon>Burkholderiaceae</taxon>
        <taxon>Paraburkholderia</taxon>
    </lineage>
</organism>
<proteinExistence type="predicted"/>
<protein>
    <submittedName>
        <fullName evidence="1">Uncharacterized protein</fullName>
    </submittedName>
</protein>
<sequence length="100" mass="11366">MSGRYIIEGTWAGYRSSQDRIVHRSVHTAPEKKLRAWAESNFSITYTDGTRLILSVRDCKPRERVEIRPGYMKLIHDCAHYGVDSVADLIATQKEARGTA</sequence>
<comment type="caution">
    <text evidence="1">The sequence shown here is derived from an EMBL/GenBank/DDBJ whole genome shotgun (WGS) entry which is preliminary data.</text>
</comment>
<name>A0ABW9DVL8_9BURK</name>
<dbReference type="EMBL" id="JAQQCF010000012">
    <property type="protein sequence ID" value="MFM0638046.1"/>
    <property type="molecule type" value="Genomic_DNA"/>
</dbReference>
<accession>A0ABW9DVL8</accession>
<evidence type="ECO:0000313" key="2">
    <source>
        <dbReference type="Proteomes" id="UP001629432"/>
    </source>
</evidence>
<keyword evidence="2" id="KW-1185">Reference proteome</keyword>